<dbReference type="GO" id="GO:0046983">
    <property type="term" value="F:protein dimerization activity"/>
    <property type="evidence" value="ECO:0007669"/>
    <property type="project" value="InterPro"/>
</dbReference>
<evidence type="ECO:0000256" key="2">
    <source>
        <dbReference type="ARBA" id="ARBA00012438"/>
    </source>
</evidence>
<evidence type="ECO:0000256" key="8">
    <source>
        <dbReference type="ARBA" id="ARBA00023012"/>
    </source>
</evidence>
<evidence type="ECO:0000256" key="3">
    <source>
        <dbReference type="ARBA" id="ARBA00022553"/>
    </source>
</evidence>
<sequence>MLPLRRTLYLLLSFWLGVAWFCVLVTGISMGIGLAITLIGLPILVAMLWAVRWMAEGERILVKALIGTDASAHYRRPGRPGLWAQIMTRLGDPQTWKDFVYLLVQFPLGLVWTVVAVVLITASAGTLFAPLYYWAVPDGIDAGLFNADTLPEALALVPLGVLLSWLSWHILDRLGRVHGAWAKLVLASSPDPELTARVDDLRSSQARIIEAADEARRRIERDLHDGAQQRLVALSLKLGMARKRLQDGGDGADTLVAEAHEEAKLALGDLRDLARGIHPAVLTECGLGPAIEELAARAPVDVTVAEIPGERLPPATEAAAYFVVAECLVNVAKYAQADEVVVRARPDVGRLVVEVADDGVGGADPSSGSGLRGLADRVAALDGVLRVTSAPGAGTTVRAEIPLVAATEGVLV</sequence>
<keyword evidence="4" id="KW-0808">Transferase</keyword>
<feature type="domain" description="Histidine kinase/HSP90-like ATPase" evidence="10">
    <location>
        <begin position="315"/>
        <end position="405"/>
    </location>
</feature>
<keyword evidence="9" id="KW-0812">Transmembrane</keyword>
<dbReference type="InterPro" id="IPR025828">
    <property type="entry name" value="Put_sensor_dom"/>
</dbReference>
<dbReference type="PANTHER" id="PTHR24421">
    <property type="entry name" value="NITRATE/NITRITE SENSOR PROTEIN NARX-RELATED"/>
    <property type="match status" value="1"/>
</dbReference>
<dbReference type="SUPFAM" id="SSF55874">
    <property type="entry name" value="ATPase domain of HSP90 chaperone/DNA topoisomerase II/histidine kinase"/>
    <property type="match status" value="1"/>
</dbReference>
<protein>
    <recommendedName>
        <fullName evidence="2">histidine kinase</fullName>
        <ecNumber evidence="2">2.7.13.3</ecNumber>
    </recommendedName>
</protein>
<dbReference type="AlphaFoldDB" id="A0A9E7C0S8"/>
<dbReference type="GO" id="GO:0005524">
    <property type="term" value="F:ATP binding"/>
    <property type="evidence" value="ECO:0007669"/>
    <property type="project" value="UniProtKB-KW"/>
</dbReference>
<keyword evidence="5" id="KW-0547">Nucleotide-binding</keyword>
<keyword evidence="9" id="KW-0472">Membrane</keyword>
<dbReference type="Gene3D" id="3.30.565.10">
    <property type="entry name" value="Histidine kinase-like ATPase, C-terminal domain"/>
    <property type="match status" value="1"/>
</dbReference>
<dbReference type="GO" id="GO:0000155">
    <property type="term" value="F:phosphorelay sensor kinase activity"/>
    <property type="evidence" value="ECO:0007669"/>
    <property type="project" value="InterPro"/>
</dbReference>
<dbReference type="Proteomes" id="UP001162834">
    <property type="component" value="Chromosome"/>
</dbReference>
<evidence type="ECO:0000256" key="1">
    <source>
        <dbReference type="ARBA" id="ARBA00000085"/>
    </source>
</evidence>
<feature type="transmembrane region" description="Helical" evidence="9">
    <location>
        <begin position="32"/>
        <end position="51"/>
    </location>
</feature>
<dbReference type="InterPro" id="IPR036890">
    <property type="entry name" value="HATPase_C_sf"/>
</dbReference>
<gene>
    <name evidence="11" type="ORF">DSM104329_02244</name>
</gene>
<keyword evidence="12" id="KW-1185">Reference proteome</keyword>
<evidence type="ECO:0000313" key="12">
    <source>
        <dbReference type="Proteomes" id="UP001162834"/>
    </source>
</evidence>
<dbReference type="SMART" id="SM00387">
    <property type="entry name" value="HATPase_c"/>
    <property type="match status" value="1"/>
</dbReference>
<dbReference type="Pfam" id="PF13796">
    <property type="entry name" value="Sensor"/>
    <property type="match status" value="1"/>
</dbReference>
<feature type="transmembrane region" description="Helical" evidence="9">
    <location>
        <begin position="110"/>
        <end position="133"/>
    </location>
</feature>
<proteinExistence type="predicted"/>
<dbReference type="CDD" id="cd16917">
    <property type="entry name" value="HATPase_UhpB-NarQ-NarX-like"/>
    <property type="match status" value="1"/>
</dbReference>
<comment type="catalytic activity">
    <reaction evidence="1">
        <text>ATP + protein L-histidine = ADP + protein N-phospho-L-histidine.</text>
        <dbReference type="EC" id="2.7.13.3"/>
    </reaction>
</comment>
<evidence type="ECO:0000259" key="10">
    <source>
        <dbReference type="SMART" id="SM00387"/>
    </source>
</evidence>
<evidence type="ECO:0000256" key="9">
    <source>
        <dbReference type="SAM" id="Phobius"/>
    </source>
</evidence>
<keyword evidence="3" id="KW-0597">Phosphoprotein</keyword>
<keyword evidence="7" id="KW-0067">ATP-binding</keyword>
<dbReference type="Pfam" id="PF02518">
    <property type="entry name" value="HATPase_c"/>
    <property type="match status" value="1"/>
</dbReference>
<organism evidence="11 12">
    <name type="scientific">Capillimicrobium parvum</name>
    <dbReference type="NCBI Taxonomy" id="2884022"/>
    <lineage>
        <taxon>Bacteria</taxon>
        <taxon>Bacillati</taxon>
        <taxon>Actinomycetota</taxon>
        <taxon>Thermoleophilia</taxon>
        <taxon>Solirubrobacterales</taxon>
        <taxon>Capillimicrobiaceae</taxon>
        <taxon>Capillimicrobium</taxon>
    </lineage>
</organism>
<dbReference type="PANTHER" id="PTHR24421:SF10">
    <property type="entry name" value="NITRATE_NITRITE SENSOR PROTEIN NARQ"/>
    <property type="match status" value="1"/>
</dbReference>
<evidence type="ECO:0000256" key="7">
    <source>
        <dbReference type="ARBA" id="ARBA00022840"/>
    </source>
</evidence>
<dbReference type="GO" id="GO:0016020">
    <property type="term" value="C:membrane"/>
    <property type="evidence" value="ECO:0007669"/>
    <property type="project" value="InterPro"/>
</dbReference>
<feature type="transmembrane region" description="Helical" evidence="9">
    <location>
        <begin position="7"/>
        <end position="26"/>
    </location>
</feature>
<dbReference type="InterPro" id="IPR011712">
    <property type="entry name" value="Sig_transdc_His_kin_sub3_dim/P"/>
</dbReference>
<accession>A0A9E7C0S8</accession>
<evidence type="ECO:0000313" key="11">
    <source>
        <dbReference type="EMBL" id="UGS35847.1"/>
    </source>
</evidence>
<keyword evidence="8" id="KW-0902">Two-component regulatory system</keyword>
<dbReference type="InterPro" id="IPR050482">
    <property type="entry name" value="Sensor_HK_TwoCompSys"/>
</dbReference>
<dbReference type="InterPro" id="IPR003594">
    <property type="entry name" value="HATPase_dom"/>
</dbReference>
<name>A0A9E7C0S8_9ACTN</name>
<dbReference type="EC" id="2.7.13.3" evidence="2"/>
<dbReference type="KEGG" id="sbae:DSM104329_02244"/>
<dbReference type="Gene3D" id="1.20.5.1930">
    <property type="match status" value="1"/>
</dbReference>
<keyword evidence="6" id="KW-0418">Kinase</keyword>
<dbReference type="EMBL" id="CP087164">
    <property type="protein sequence ID" value="UGS35847.1"/>
    <property type="molecule type" value="Genomic_DNA"/>
</dbReference>
<evidence type="ECO:0000256" key="6">
    <source>
        <dbReference type="ARBA" id="ARBA00022777"/>
    </source>
</evidence>
<dbReference type="Pfam" id="PF07730">
    <property type="entry name" value="HisKA_3"/>
    <property type="match status" value="1"/>
</dbReference>
<keyword evidence="9" id="KW-1133">Transmembrane helix</keyword>
<reference evidence="11" key="1">
    <citation type="journal article" date="2022" name="Int. J. Syst. Evol. Microbiol.">
        <title>Pseudomonas aegrilactucae sp. nov. and Pseudomonas morbosilactucae sp. nov., pathogens causing bacterial rot of lettuce in Japan.</title>
        <authorList>
            <person name="Sawada H."/>
            <person name="Fujikawa T."/>
            <person name="Satou M."/>
        </authorList>
    </citation>
    <scope>NUCLEOTIDE SEQUENCE</scope>
    <source>
        <strain evidence="11">0166_1</strain>
    </source>
</reference>
<evidence type="ECO:0000256" key="5">
    <source>
        <dbReference type="ARBA" id="ARBA00022741"/>
    </source>
</evidence>
<evidence type="ECO:0000256" key="4">
    <source>
        <dbReference type="ARBA" id="ARBA00022679"/>
    </source>
</evidence>
<dbReference type="RefSeq" id="WP_259315529.1">
    <property type="nucleotide sequence ID" value="NZ_CP087164.1"/>
</dbReference>